<dbReference type="EMBL" id="CP017634">
    <property type="protein sequence ID" value="ATW28152.1"/>
    <property type="molecule type" value="Genomic_DNA"/>
</dbReference>
<dbReference type="PANTHER" id="PTHR43537:SF24">
    <property type="entry name" value="GLUCONATE OPERON TRANSCRIPTIONAL REPRESSOR"/>
    <property type="match status" value="1"/>
</dbReference>
<dbReference type="SMART" id="SM00895">
    <property type="entry name" value="FCD"/>
    <property type="match status" value="1"/>
</dbReference>
<keyword evidence="1" id="KW-0805">Transcription regulation</keyword>
<accession>A0A3G1L040</accession>
<evidence type="ECO:0000259" key="4">
    <source>
        <dbReference type="PROSITE" id="PS50949"/>
    </source>
</evidence>
<dbReference type="OrthoDB" id="9781630at2"/>
<dbReference type="SUPFAM" id="SSF48008">
    <property type="entry name" value="GntR ligand-binding domain-like"/>
    <property type="match status" value="1"/>
</dbReference>
<sequence length="210" mass="24301">MNTRLLKDEIFDLLASKIQSGDLLPNQRITEESLANEMGISRTPVREALIRLAADNLLVKIPRKGFFIKDFTKKEKLEKYEIMGALDGLVGSLAATRLSDEDILRMEELVELIDVCIKYRNWTKYQALVAEFHDAYTKKCGNDSLIKLVRSLQFNFVPNKYISNDDEKLAELQTNLNNDHRELIKCFMNRDAAAAEMVLRKHWKTDENYI</sequence>
<reference evidence="5 6" key="1">
    <citation type="submission" date="2016-10" db="EMBL/GenBank/DDBJ databases">
        <title>Complete Genome Sequence of Peptococcaceae strain DCMF.</title>
        <authorList>
            <person name="Edwards R.J."/>
            <person name="Holland S.I."/>
            <person name="Deshpande N.P."/>
            <person name="Wong Y.K."/>
            <person name="Ertan H."/>
            <person name="Manefield M."/>
            <person name="Russell T.L."/>
            <person name="Lee M.J."/>
        </authorList>
    </citation>
    <scope>NUCLEOTIDE SEQUENCE [LARGE SCALE GENOMIC DNA]</scope>
    <source>
        <strain evidence="5 6">DCMF</strain>
    </source>
</reference>
<keyword evidence="2" id="KW-0238">DNA-binding</keyword>
<evidence type="ECO:0000313" key="6">
    <source>
        <dbReference type="Proteomes" id="UP000323521"/>
    </source>
</evidence>
<dbReference type="KEGG" id="fwa:DCMF_28395"/>
<dbReference type="InterPro" id="IPR036390">
    <property type="entry name" value="WH_DNA-bd_sf"/>
</dbReference>
<protein>
    <recommendedName>
        <fullName evidence="4">HTH gntR-type domain-containing protein</fullName>
    </recommendedName>
</protein>
<dbReference type="InterPro" id="IPR000524">
    <property type="entry name" value="Tscrpt_reg_HTH_GntR"/>
</dbReference>
<proteinExistence type="predicted"/>
<dbReference type="Pfam" id="PF07729">
    <property type="entry name" value="FCD"/>
    <property type="match status" value="1"/>
</dbReference>
<evidence type="ECO:0000256" key="1">
    <source>
        <dbReference type="ARBA" id="ARBA00023015"/>
    </source>
</evidence>
<dbReference type="InterPro" id="IPR008920">
    <property type="entry name" value="TF_FadR/GntR_C"/>
</dbReference>
<keyword evidence="6" id="KW-1185">Reference proteome</keyword>
<gene>
    <name evidence="5" type="ORF">DCMF_28395</name>
</gene>
<keyword evidence="3" id="KW-0804">Transcription</keyword>
<dbReference type="Gene3D" id="1.10.10.10">
    <property type="entry name" value="Winged helix-like DNA-binding domain superfamily/Winged helix DNA-binding domain"/>
    <property type="match status" value="1"/>
</dbReference>
<dbReference type="PANTHER" id="PTHR43537">
    <property type="entry name" value="TRANSCRIPTIONAL REGULATOR, GNTR FAMILY"/>
    <property type="match status" value="1"/>
</dbReference>
<dbReference type="SUPFAM" id="SSF46785">
    <property type="entry name" value="Winged helix' DNA-binding domain"/>
    <property type="match status" value="1"/>
</dbReference>
<name>A0A3G1L040_FORW1</name>
<dbReference type="PRINTS" id="PR00035">
    <property type="entry name" value="HTHGNTR"/>
</dbReference>
<dbReference type="Proteomes" id="UP000323521">
    <property type="component" value="Chromosome"/>
</dbReference>
<feature type="domain" description="HTH gntR-type" evidence="4">
    <location>
        <begin position="4"/>
        <end position="71"/>
    </location>
</feature>
<dbReference type="GO" id="GO:0003677">
    <property type="term" value="F:DNA binding"/>
    <property type="evidence" value="ECO:0007669"/>
    <property type="project" value="UniProtKB-KW"/>
</dbReference>
<evidence type="ECO:0000256" key="2">
    <source>
        <dbReference type="ARBA" id="ARBA00023125"/>
    </source>
</evidence>
<evidence type="ECO:0000313" key="5">
    <source>
        <dbReference type="EMBL" id="ATW28152.1"/>
    </source>
</evidence>
<dbReference type="InterPro" id="IPR011711">
    <property type="entry name" value="GntR_C"/>
</dbReference>
<dbReference type="SMART" id="SM00345">
    <property type="entry name" value="HTH_GNTR"/>
    <property type="match status" value="1"/>
</dbReference>
<dbReference type="Pfam" id="PF00392">
    <property type="entry name" value="GntR"/>
    <property type="match status" value="1"/>
</dbReference>
<dbReference type="CDD" id="cd07377">
    <property type="entry name" value="WHTH_GntR"/>
    <property type="match status" value="1"/>
</dbReference>
<dbReference type="GO" id="GO:0003700">
    <property type="term" value="F:DNA-binding transcription factor activity"/>
    <property type="evidence" value="ECO:0007669"/>
    <property type="project" value="InterPro"/>
</dbReference>
<dbReference type="PROSITE" id="PS50949">
    <property type="entry name" value="HTH_GNTR"/>
    <property type="match status" value="1"/>
</dbReference>
<dbReference type="Gene3D" id="1.20.120.530">
    <property type="entry name" value="GntR ligand-binding domain-like"/>
    <property type="match status" value="1"/>
</dbReference>
<dbReference type="RefSeq" id="WP_148137563.1">
    <property type="nucleotide sequence ID" value="NZ_CP017634.1"/>
</dbReference>
<evidence type="ECO:0000256" key="3">
    <source>
        <dbReference type="ARBA" id="ARBA00023163"/>
    </source>
</evidence>
<dbReference type="InterPro" id="IPR036388">
    <property type="entry name" value="WH-like_DNA-bd_sf"/>
</dbReference>
<organism evidence="5 6">
    <name type="scientific">Formimonas warabiya</name>
    <dbReference type="NCBI Taxonomy" id="1761012"/>
    <lineage>
        <taxon>Bacteria</taxon>
        <taxon>Bacillati</taxon>
        <taxon>Bacillota</taxon>
        <taxon>Clostridia</taxon>
        <taxon>Eubacteriales</taxon>
        <taxon>Peptococcaceae</taxon>
        <taxon>Candidatus Formimonas</taxon>
    </lineage>
</organism>
<dbReference type="AlphaFoldDB" id="A0A3G1L040"/>